<dbReference type="Proteomes" id="UP000465221">
    <property type="component" value="Unassembled WGS sequence"/>
</dbReference>
<dbReference type="InterPro" id="IPR001338">
    <property type="entry name" value="Class_I_Hydrophobin"/>
</dbReference>
<comment type="subcellular location">
    <subcellularLocation>
        <location evidence="2">Secreted</location>
        <location evidence="2">Cell wall</location>
    </subcellularLocation>
</comment>
<evidence type="ECO:0000256" key="2">
    <source>
        <dbReference type="RuleBase" id="RU365009"/>
    </source>
</evidence>
<dbReference type="AlphaFoldDB" id="A0A8H3NQW8"/>
<keyword evidence="2" id="KW-0964">Secreted</keyword>
<gene>
    <name evidence="3" type="ORF">IFM46972_04898</name>
</gene>
<dbReference type="Pfam" id="PF01185">
    <property type="entry name" value="Hydrophobin"/>
    <property type="match status" value="1"/>
</dbReference>
<comment type="similarity">
    <text evidence="2">Belongs to the fungal hydrophobin family.</text>
</comment>
<protein>
    <recommendedName>
        <fullName evidence="2">Hydrophobin</fullName>
    </recommendedName>
</protein>
<accession>A0A8H3NQW8</accession>
<evidence type="ECO:0000256" key="1">
    <source>
        <dbReference type="ARBA" id="ARBA00023157"/>
    </source>
</evidence>
<evidence type="ECO:0000313" key="3">
    <source>
        <dbReference type="EMBL" id="GFF36450.1"/>
    </source>
</evidence>
<dbReference type="GO" id="GO:0005199">
    <property type="term" value="F:structural constituent of cell wall"/>
    <property type="evidence" value="ECO:0007669"/>
    <property type="project" value="InterPro"/>
</dbReference>
<sequence length="145" mass="14528">MKFLAVVSLLAATALALPGGGHGGAPSVHPTFDSSNEYTLQQAQNKCGDHTTLSCCNHVSKVGDTNAFNFGILNGLLGNAISGPEGVGILSGCQKISVTGLLGLSDLLNKGCQQNVACCQDNKSVASDGLINVATPACVALGSIA</sequence>
<proteinExistence type="inferred from homology"/>
<feature type="chain" id="PRO_5034696847" description="Hydrophobin" evidence="2">
    <location>
        <begin position="17"/>
        <end position="145"/>
    </location>
</feature>
<feature type="signal peptide" evidence="2">
    <location>
        <begin position="1"/>
        <end position="16"/>
    </location>
</feature>
<dbReference type="EMBL" id="BLKC01000028">
    <property type="protein sequence ID" value="GFF36450.1"/>
    <property type="molecule type" value="Genomic_DNA"/>
</dbReference>
<name>A0A8H3NQW8_9EURO</name>
<dbReference type="GO" id="GO:0009277">
    <property type="term" value="C:fungal-type cell wall"/>
    <property type="evidence" value="ECO:0007669"/>
    <property type="project" value="InterPro"/>
</dbReference>
<keyword evidence="1 2" id="KW-1015">Disulfide bond</keyword>
<keyword evidence="2" id="KW-0732">Signal</keyword>
<dbReference type="SMART" id="SM00075">
    <property type="entry name" value="HYDRO"/>
    <property type="match status" value="1"/>
</dbReference>
<reference evidence="3 4" key="1">
    <citation type="submission" date="2020-01" db="EMBL/GenBank/DDBJ databases">
        <title>Draft genome sequence of Aspergillus udagawae IFM 46972.</title>
        <authorList>
            <person name="Takahashi H."/>
            <person name="Yaguchi T."/>
        </authorList>
    </citation>
    <scope>NUCLEOTIDE SEQUENCE [LARGE SCALE GENOMIC DNA]</scope>
    <source>
        <strain evidence="3 4">IFM 46972</strain>
    </source>
</reference>
<organism evidence="3 4">
    <name type="scientific">Aspergillus udagawae</name>
    <dbReference type="NCBI Taxonomy" id="91492"/>
    <lineage>
        <taxon>Eukaryota</taxon>
        <taxon>Fungi</taxon>
        <taxon>Dikarya</taxon>
        <taxon>Ascomycota</taxon>
        <taxon>Pezizomycotina</taxon>
        <taxon>Eurotiomycetes</taxon>
        <taxon>Eurotiomycetidae</taxon>
        <taxon>Eurotiales</taxon>
        <taxon>Aspergillaceae</taxon>
        <taxon>Aspergillus</taxon>
        <taxon>Aspergillus subgen. Fumigati</taxon>
    </lineage>
</organism>
<evidence type="ECO:0000313" key="4">
    <source>
        <dbReference type="Proteomes" id="UP000465221"/>
    </source>
</evidence>
<comment type="caution">
    <text evidence="3">The sequence shown here is derived from an EMBL/GenBank/DDBJ whole genome shotgun (WGS) entry which is preliminary data.</text>
</comment>
<keyword evidence="2" id="KW-0134">Cell wall</keyword>